<dbReference type="Gene3D" id="3.40.630.30">
    <property type="match status" value="1"/>
</dbReference>
<dbReference type="Pfam" id="PF13480">
    <property type="entry name" value="Acetyltransf_6"/>
    <property type="match status" value="1"/>
</dbReference>
<proteinExistence type="predicted"/>
<evidence type="ECO:0000259" key="1">
    <source>
        <dbReference type="Pfam" id="PF13480"/>
    </source>
</evidence>
<keyword evidence="3" id="KW-1185">Reference proteome</keyword>
<dbReference type="SUPFAM" id="SSF55729">
    <property type="entry name" value="Acyl-CoA N-acyltransferases (Nat)"/>
    <property type="match status" value="1"/>
</dbReference>
<feature type="domain" description="BioF2-like acetyltransferase" evidence="1">
    <location>
        <begin position="149"/>
        <end position="272"/>
    </location>
</feature>
<dbReference type="AlphaFoldDB" id="A0A7Z0BR21"/>
<dbReference type="InterPro" id="IPR038740">
    <property type="entry name" value="BioF2-like_GNAT_dom"/>
</dbReference>
<comment type="caution">
    <text evidence="2">The sequence shown here is derived from an EMBL/GenBank/DDBJ whole genome shotgun (WGS) entry which is preliminary data.</text>
</comment>
<organism evidence="2 3">
    <name type="scientific">Phytopseudomonas flavescens</name>
    <dbReference type="NCBI Taxonomy" id="29435"/>
    <lineage>
        <taxon>Bacteria</taxon>
        <taxon>Pseudomonadati</taxon>
        <taxon>Pseudomonadota</taxon>
        <taxon>Gammaproteobacteria</taxon>
        <taxon>Pseudomonadales</taxon>
        <taxon>Pseudomonadaceae</taxon>
        <taxon>Phytopseudomonas</taxon>
    </lineage>
</organism>
<dbReference type="Proteomes" id="UP000578688">
    <property type="component" value="Unassembled WGS sequence"/>
</dbReference>
<name>A0A7Z0BR21_9GAMM</name>
<protein>
    <recommendedName>
        <fullName evidence="1">BioF2-like acetyltransferase domain-containing protein</fullName>
    </recommendedName>
</protein>
<sequence>MLAVNEYLPQESLNFFNTSIFFKLHATSNSYYFQWLVHERPVLTLNLSETEEGCYISPVRGTYGGIDGITNVRHSESIAFINEVERFLTERGASKVRVLLPPSFHDLHGVSLQQFLLESQGYHSVFCDINYSAPVDAVAFEARTCSDSKRRLKNLRSSGLSVTRGGSEMLEKVYGLIEIHHSAKDFRLSMTMEQLALMLNVYPDNFELFCGELDGVCIAAVIGVHLNDNIFYIFKIADLPGYANFSPSIAMVQACYDQAYQRGCKFLDYGISSVAGVPNLGLMNFKRGLGFSETLKVTMEKSLGS</sequence>
<evidence type="ECO:0000313" key="3">
    <source>
        <dbReference type="Proteomes" id="UP000578688"/>
    </source>
</evidence>
<accession>A0A7Z0BR21</accession>
<reference evidence="2 3" key="1">
    <citation type="submission" date="2020-07" db="EMBL/GenBank/DDBJ databases">
        <title>Genomic analyses of the natural microbiome of Caenorhabditis elegans.</title>
        <authorList>
            <person name="Samuel B."/>
        </authorList>
    </citation>
    <scope>NUCLEOTIDE SEQUENCE [LARGE SCALE GENOMIC DNA]</scope>
    <source>
        <strain evidence="2 3">BIGb0408</strain>
    </source>
</reference>
<dbReference type="RefSeq" id="WP_179538696.1">
    <property type="nucleotide sequence ID" value="NZ_JACBYV010000001.1"/>
</dbReference>
<evidence type="ECO:0000313" key="2">
    <source>
        <dbReference type="EMBL" id="NYH73808.1"/>
    </source>
</evidence>
<gene>
    <name evidence="2" type="ORF">FHR27_002418</name>
</gene>
<dbReference type="EMBL" id="JACBYV010000001">
    <property type="protein sequence ID" value="NYH73808.1"/>
    <property type="molecule type" value="Genomic_DNA"/>
</dbReference>
<dbReference type="InterPro" id="IPR016181">
    <property type="entry name" value="Acyl_CoA_acyltransferase"/>
</dbReference>